<dbReference type="Gene3D" id="2.40.100.10">
    <property type="entry name" value="Cyclophilin-like"/>
    <property type="match status" value="1"/>
</dbReference>
<evidence type="ECO:0000259" key="2">
    <source>
        <dbReference type="Pfam" id="PF19200"/>
    </source>
</evidence>
<dbReference type="PANTHER" id="PTHR38435">
    <property type="match status" value="1"/>
</dbReference>
<evidence type="ECO:0000313" key="3">
    <source>
        <dbReference type="EMBL" id="MBC5628170.1"/>
    </source>
</evidence>
<proteinExistence type="predicted"/>
<dbReference type="InterPro" id="IPR017853">
    <property type="entry name" value="GH"/>
</dbReference>
<dbReference type="EMBL" id="JACOOO010000004">
    <property type="protein sequence ID" value="MBC5628170.1"/>
    <property type="molecule type" value="Genomic_DNA"/>
</dbReference>
<dbReference type="Proteomes" id="UP000596929">
    <property type="component" value="Unassembled WGS sequence"/>
</dbReference>
<dbReference type="InterPro" id="IPR013785">
    <property type="entry name" value="Aldolase_TIM"/>
</dbReference>
<dbReference type="InterPro" id="IPR043797">
    <property type="entry name" value="MupG_N"/>
</dbReference>
<organism evidence="3 4">
    <name type="scientific">Clostridium hominis</name>
    <dbReference type="NCBI Taxonomy" id="2763036"/>
    <lineage>
        <taxon>Bacteria</taxon>
        <taxon>Bacillati</taxon>
        <taxon>Bacillota</taxon>
        <taxon>Clostridia</taxon>
        <taxon>Eubacteriales</taxon>
        <taxon>Clostridiaceae</taxon>
        <taxon>Clostridium</taxon>
    </lineage>
</organism>
<feature type="domain" description="6-phospho-N-acetylmuramidase N-terminal" evidence="2">
    <location>
        <begin position="5"/>
        <end position="240"/>
    </location>
</feature>
<dbReference type="Pfam" id="PF05913">
    <property type="entry name" value="MupG_C"/>
    <property type="match status" value="1"/>
</dbReference>
<sequence length="368" mass="42536">MNRRLGISIYPEHSTMDKDKEYVDLAHKYGFERIFMCMLSVEKPKDEIRREFSEIIGYAKERGFEVILDIAPNIFDKLGISYDDLSFFNELGASGIRLDLGFDGAKEAMLSFNKYGMKIEINMSNDVAYIDNIMTYKPNTPFIYGCHNFYPQKGTALPYDFFVKCSQRFKKYGVRTAAFINSQTAEIGPWNINDGLCTLEDHRSLPVEVQAKHLFATGLIDDVIIGNAYASEEELERLSKVNRYQVELAVELVDNVSDVEKTIIFDEQHYRRGDITHEVVRSTEVRKKYGKYDIKNHDNDVIFKRGDVLIGNNDFGKYKGELQIALRACGDNRKNLVGRVREEEKILLDFIEPWSKFIFEEYKKGSKS</sequence>
<name>A0ABR7D9V2_9CLOT</name>
<keyword evidence="4" id="KW-1185">Reference proteome</keyword>
<reference evidence="3 4" key="1">
    <citation type="submission" date="2020-08" db="EMBL/GenBank/DDBJ databases">
        <title>Genome public.</title>
        <authorList>
            <person name="Liu C."/>
            <person name="Sun Q."/>
        </authorList>
    </citation>
    <scope>NUCLEOTIDE SEQUENCE [LARGE SCALE GENOMIC DNA]</scope>
    <source>
        <strain evidence="3 4">NSJ-6</strain>
    </source>
</reference>
<comment type="caution">
    <text evidence="3">The sequence shown here is derived from an EMBL/GenBank/DDBJ whole genome shotgun (WGS) entry which is preliminary data.</text>
</comment>
<dbReference type="PANTHER" id="PTHR38435:SF1">
    <property type="entry name" value="DUF871 DOMAIN-CONTAINING PROTEIN"/>
    <property type="match status" value="1"/>
</dbReference>
<dbReference type="InterPro" id="IPR008589">
    <property type="entry name" value="MupG"/>
</dbReference>
<dbReference type="SUPFAM" id="SSF51445">
    <property type="entry name" value="(Trans)glycosidases"/>
    <property type="match status" value="1"/>
</dbReference>
<dbReference type="RefSeq" id="WP_032120132.1">
    <property type="nucleotide sequence ID" value="NZ_JACOOO010000004.1"/>
</dbReference>
<evidence type="ECO:0000259" key="1">
    <source>
        <dbReference type="Pfam" id="PF05913"/>
    </source>
</evidence>
<dbReference type="Pfam" id="PF19200">
    <property type="entry name" value="MupG_N"/>
    <property type="match status" value="1"/>
</dbReference>
<dbReference type="SUPFAM" id="SSF50891">
    <property type="entry name" value="Cyclophilin-like"/>
    <property type="match status" value="1"/>
</dbReference>
<feature type="domain" description="6-phospho-N-acetylmuramidase C-terminal" evidence="1">
    <location>
        <begin position="246"/>
        <end position="360"/>
    </location>
</feature>
<dbReference type="InterPro" id="IPR029000">
    <property type="entry name" value="Cyclophilin-like_dom_sf"/>
</dbReference>
<gene>
    <name evidence="3" type="ORF">H8S20_04600</name>
</gene>
<dbReference type="Gene3D" id="3.20.20.70">
    <property type="entry name" value="Aldolase class I"/>
    <property type="match status" value="1"/>
</dbReference>
<dbReference type="InterPro" id="IPR043894">
    <property type="entry name" value="MupG_C"/>
</dbReference>
<accession>A0ABR7D9V2</accession>
<protein>
    <submittedName>
        <fullName evidence="3">DUF871 domain-containing protein</fullName>
    </submittedName>
</protein>
<evidence type="ECO:0000313" key="4">
    <source>
        <dbReference type="Proteomes" id="UP000596929"/>
    </source>
</evidence>